<gene>
    <name evidence="1" type="ORF">NCS_11396</name>
</gene>
<accession>A0A2H1FFR0</accession>
<dbReference type="Proteomes" id="UP000230607">
    <property type="component" value="Chromosome 1"/>
</dbReference>
<reference evidence="2" key="1">
    <citation type="submission" date="2017-03" db="EMBL/GenBank/DDBJ databases">
        <authorList>
            <person name="Herbold C."/>
        </authorList>
    </citation>
    <scope>NUCLEOTIDE SEQUENCE [LARGE SCALE GENOMIC DNA]</scope>
</reference>
<evidence type="ECO:0000313" key="1">
    <source>
        <dbReference type="EMBL" id="SMH71584.1"/>
    </source>
</evidence>
<evidence type="ECO:0000313" key="2">
    <source>
        <dbReference type="Proteomes" id="UP000230607"/>
    </source>
</evidence>
<proteinExistence type="predicted"/>
<organism evidence="1 2">
    <name type="scientific">Candidatus Nitrosotalea okcheonensis</name>
    <dbReference type="NCBI Taxonomy" id="1903276"/>
    <lineage>
        <taxon>Archaea</taxon>
        <taxon>Nitrososphaerota</taxon>
        <taxon>Nitrososphaeria</taxon>
        <taxon>Nitrosotaleales</taxon>
        <taxon>Nitrosotaleaceae</taxon>
        <taxon>Nitrosotalea</taxon>
    </lineage>
</organism>
<dbReference type="RefSeq" id="WP_157927525.1">
    <property type="nucleotide sequence ID" value="NZ_LT841358.1"/>
</dbReference>
<protein>
    <submittedName>
        <fullName evidence="1">Uncharacterized protein</fullName>
    </submittedName>
</protein>
<sequence length="112" mass="13298">MSKRLLQNKVKLHYKLSTNYNNGDPIPDQDIVDVKNFFIDRYDGLSVDSPSEGYWKEDGFVYQDTNLEFSIFIPKTKFDRVVKKEIPKHIEKFKRDFKQLAILCYYHDVVAT</sequence>
<dbReference type="AlphaFoldDB" id="A0A2H1FFR0"/>
<dbReference type="EMBL" id="LT841358">
    <property type="protein sequence ID" value="SMH71584.1"/>
    <property type="molecule type" value="Genomic_DNA"/>
</dbReference>
<keyword evidence="2" id="KW-1185">Reference proteome</keyword>
<name>A0A2H1FFR0_9ARCH</name>